<evidence type="ECO:0000259" key="16">
    <source>
        <dbReference type="PROSITE" id="PS50839"/>
    </source>
</evidence>
<evidence type="ECO:0000256" key="2">
    <source>
        <dbReference type="ARBA" id="ARBA00004370"/>
    </source>
</evidence>
<feature type="modified residue" description="4-aspartylphosphate" evidence="10">
    <location>
        <position position="1262"/>
    </location>
</feature>
<dbReference type="InterPro" id="IPR004358">
    <property type="entry name" value="Sig_transdc_His_kin-like_C"/>
</dbReference>
<evidence type="ECO:0000256" key="3">
    <source>
        <dbReference type="ARBA" id="ARBA00012438"/>
    </source>
</evidence>
<dbReference type="InterPro" id="IPR011006">
    <property type="entry name" value="CheY-like_superfamily"/>
</dbReference>
<dbReference type="SMART" id="SM00091">
    <property type="entry name" value="PAS"/>
    <property type="match status" value="2"/>
</dbReference>
<dbReference type="CDD" id="cd16922">
    <property type="entry name" value="HATPase_EvgS-ArcB-TorS-like"/>
    <property type="match status" value="1"/>
</dbReference>
<dbReference type="InterPro" id="IPR001789">
    <property type="entry name" value="Sig_transdc_resp-reg_receiver"/>
</dbReference>
<dbReference type="PRINTS" id="PR00344">
    <property type="entry name" value="BCTRLSENSOR"/>
</dbReference>
<dbReference type="SMART" id="SM00387">
    <property type="entry name" value="HATPase_c"/>
    <property type="match status" value="1"/>
</dbReference>
<evidence type="ECO:0000313" key="17">
    <source>
        <dbReference type="EMBL" id="TCO08050.1"/>
    </source>
</evidence>
<feature type="domain" description="Histidine kinase" evidence="12">
    <location>
        <begin position="971"/>
        <end position="1191"/>
    </location>
</feature>
<dbReference type="Pfam" id="PF13426">
    <property type="entry name" value="PAS_9"/>
    <property type="match status" value="1"/>
</dbReference>
<dbReference type="SMART" id="SM00448">
    <property type="entry name" value="REC"/>
    <property type="match status" value="1"/>
</dbReference>
<dbReference type="InterPro" id="IPR035965">
    <property type="entry name" value="PAS-like_dom_sf"/>
</dbReference>
<keyword evidence="18" id="KW-1185">Reference proteome</keyword>
<dbReference type="PROSITE" id="PS50110">
    <property type="entry name" value="RESPONSE_REGULATORY"/>
    <property type="match status" value="1"/>
</dbReference>
<dbReference type="Pfam" id="PF08448">
    <property type="entry name" value="PAS_4"/>
    <property type="match status" value="2"/>
</dbReference>
<dbReference type="Gene3D" id="1.10.287.130">
    <property type="match status" value="1"/>
</dbReference>
<feature type="transmembrane region" description="Helical" evidence="11">
    <location>
        <begin position="205"/>
        <end position="226"/>
    </location>
</feature>
<evidence type="ECO:0000256" key="10">
    <source>
        <dbReference type="PROSITE-ProRule" id="PRU00169"/>
    </source>
</evidence>
<accession>A0A4R2GIL3</accession>
<dbReference type="GO" id="GO:0000155">
    <property type="term" value="F:phosphorelay sensor kinase activity"/>
    <property type="evidence" value="ECO:0007669"/>
    <property type="project" value="InterPro"/>
</dbReference>
<feature type="transmembrane region" description="Helical" evidence="11">
    <location>
        <begin position="538"/>
        <end position="557"/>
    </location>
</feature>
<evidence type="ECO:0000259" key="14">
    <source>
        <dbReference type="PROSITE" id="PS50112"/>
    </source>
</evidence>
<sequence>MRKLSNTISYVEKVWMMILIIIILLIIVLTTLKLADSIENEMRSRFLYEAERFSSSITSSYLESLSGSESDTLLHPYQRLKSQLKSLRSVDPNIRFIYVLGKKREGVQQNSDALRNSDVLILIDSESPTSTDYSPPGQVYKEIPDEYRRVFADWESIVTKPVTDRWGNWITALIPLEVSNSDGFDMVLGVDIDARNWRRYIALKSILPVSFVAIPLVVVIVIGFVWRKRIAKNILNKKNRWVYPESFIVVISGVIISLFLSWIVHDYSKRNLYQTFQQMADSRISIFEDAIHDLWKIEMEGIARFYLGSEYVTTEEFLQYTGYLIDNRFVTAWLWVEVVSGSEIDRFQSQELEMNGKELHIWEESASGNPIPVSDRDVYFPVTRIAPKFRGEWILGLDGGTDSLALKAISEALESGLVSAYYLSGKVFVDGGKNNMLVMRPVFSVSDDSTPHGLVMALLELGDLLDNTLNDDFISATYRIVNNKDHFSSGNSSIIWGNEDINQMMMSRVVFAYGKNILVKASPTQHFFSINPLRGAPLFAFFGILISVLIAVIITLVKRRHQELEWLVEKRTMALRASQKHLAATLRSIGDGVITCNKSGYVNSLNKIAETLTGWTTEEANGKELEEIFHIIDAKSGNKADNPVRFVLEKGEPVELANHIVLISKSGVKYHIADSCAPIKDDSDRVTGAVLVFRDVTEAYVQREALKEERERLQYILDITGTGISIVDKDYNLIYVDEGWKKNHGDPKGEKCFKYFMNLDEPCENCNVKKAFDTKEVYVSEQISNDDKKVYEVHTIPFKNSKGDWLVAEFKLDISERKKSDDELQHQRLLLRTLIDNLPALIYVKDLQARKVISNIADFRNLGFEQEKDVIGKTDVDILGEYAKEYFEDDLLVLKTGQCIIDKEEGFVRKSGETVWLSTSKIPLYDKDGKVAGLVGIGHDITQKRMAEQELLTAKEKAEESDHLKTAFLHNMSHEIRTPLNAISGFADMLVTTNPDNDKRVRYASIIKNSSKQLLSIVNDILTISSIETNQEVLNNETVNINEITEELYAVFKQQVGAKDLEFAVDNWFLYDESLVVLDRTKVTQILSNLLGNAFKFTNSGFVKFGYVYRKESNELEFYVKDSGIGIAEESQRLIFERFRQANDDIHHEYGGTGLGLSICKGFAELMNGNIRLESKPGEGSSFYLTIPYVPYNKSGLNNLEPYRETLSEEKFPVLVAEDDELSSLFLKELLRELNCTVFHAQNGIQALTLFKQHKIDLVFMDVRMPEMDGYQAAREIKKLNPEIPIVVQSAYALSIDKEENKDVFDECIAKPLDPDMVKSLISKYRTKDKS</sequence>
<dbReference type="Pfam" id="PF00072">
    <property type="entry name" value="Response_reg"/>
    <property type="match status" value="1"/>
</dbReference>
<evidence type="ECO:0000256" key="5">
    <source>
        <dbReference type="ARBA" id="ARBA00022679"/>
    </source>
</evidence>
<reference evidence="17 18" key="1">
    <citation type="submission" date="2019-03" db="EMBL/GenBank/DDBJ databases">
        <title>Genomic Encyclopedia of Type Strains, Phase IV (KMG-IV): sequencing the most valuable type-strain genomes for metagenomic binning, comparative biology and taxonomic classification.</title>
        <authorList>
            <person name="Goeker M."/>
        </authorList>
    </citation>
    <scope>NUCLEOTIDE SEQUENCE [LARGE SCALE GENOMIC DNA]</scope>
    <source>
        <strain evidence="17 18">DSM 24179</strain>
    </source>
</reference>
<organism evidence="17 18">
    <name type="scientific">Natronoflexus pectinivorans</name>
    <dbReference type="NCBI Taxonomy" id="682526"/>
    <lineage>
        <taxon>Bacteria</taxon>
        <taxon>Pseudomonadati</taxon>
        <taxon>Bacteroidota</taxon>
        <taxon>Bacteroidia</taxon>
        <taxon>Marinilabiliales</taxon>
        <taxon>Marinilabiliaceae</taxon>
        <taxon>Natronoflexus</taxon>
    </lineage>
</organism>
<keyword evidence="5" id="KW-0808">Transferase</keyword>
<evidence type="ECO:0000256" key="4">
    <source>
        <dbReference type="ARBA" id="ARBA00022553"/>
    </source>
</evidence>
<dbReference type="Pfam" id="PF03924">
    <property type="entry name" value="CHASE"/>
    <property type="match status" value="1"/>
</dbReference>
<dbReference type="NCBIfam" id="TIGR00229">
    <property type="entry name" value="sensory_box"/>
    <property type="match status" value="2"/>
</dbReference>
<evidence type="ECO:0000256" key="6">
    <source>
        <dbReference type="ARBA" id="ARBA00022692"/>
    </source>
</evidence>
<dbReference type="SUPFAM" id="SSF47384">
    <property type="entry name" value="Homodimeric domain of signal transducing histidine kinase"/>
    <property type="match status" value="1"/>
</dbReference>
<evidence type="ECO:0000256" key="9">
    <source>
        <dbReference type="ARBA" id="ARBA00023136"/>
    </source>
</evidence>
<dbReference type="Pfam" id="PF02518">
    <property type="entry name" value="HATPase_c"/>
    <property type="match status" value="1"/>
</dbReference>
<comment type="catalytic activity">
    <reaction evidence="1">
        <text>ATP + protein L-histidine = ADP + protein N-phospho-L-histidine.</text>
        <dbReference type="EC" id="2.7.13.3"/>
    </reaction>
</comment>
<dbReference type="Gene3D" id="3.30.565.10">
    <property type="entry name" value="Histidine kinase-like ATPase, C-terminal domain"/>
    <property type="match status" value="1"/>
</dbReference>
<dbReference type="PROSITE" id="PS50109">
    <property type="entry name" value="HIS_KIN"/>
    <property type="match status" value="1"/>
</dbReference>
<dbReference type="InterPro" id="IPR036097">
    <property type="entry name" value="HisK_dim/P_sf"/>
</dbReference>
<comment type="caution">
    <text evidence="17">The sequence shown here is derived from an EMBL/GenBank/DDBJ whole genome shotgun (WGS) entry which is preliminary data.</text>
</comment>
<dbReference type="SMART" id="SM00086">
    <property type="entry name" value="PAC"/>
    <property type="match status" value="2"/>
</dbReference>
<dbReference type="InterPro" id="IPR000700">
    <property type="entry name" value="PAS-assoc_C"/>
</dbReference>
<keyword evidence="8 11" id="KW-1133">Transmembrane helix</keyword>
<dbReference type="InterPro" id="IPR036890">
    <property type="entry name" value="HATPase_C_sf"/>
</dbReference>
<comment type="subcellular location">
    <subcellularLocation>
        <location evidence="2">Membrane</location>
    </subcellularLocation>
</comment>
<dbReference type="InterPro" id="IPR005467">
    <property type="entry name" value="His_kinase_dom"/>
</dbReference>
<dbReference type="CDD" id="cd00082">
    <property type="entry name" value="HisKA"/>
    <property type="match status" value="1"/>
</dbReference>
<dbReference type="Gene3D" id="3.30.450.20">
    <property type="entry name" value="PAS domain"/>
    <property type="match status" value="3"/>
</dbReference>
<evidence type="ECO:0000313" key="18">
    <source>
        <dbReference type="Proteomes" id="UP000295221"/>
    </source>
</evidence>
<dbReference type="InterPro" id="IPR006189">
    <property type="entry name" value="CHASE_dom"/>
</dbReference>
<dbReference type="Gene3D" id="3.40.50.2300">
    <property type="match status" value="1"/>
</dbReference>
<dbReference type="InterPro" id="IPR003594">
    <property type="entry name" value="HATPase_dom"/>
</dbReference>
<dbReference type="PANTHER" id="PTHR43047:SF64">
    <property type="entry name" value="HISTIDINE KINASE CONTAINING CHEY-HOMOLOGOUS RECEIVER DOMAIN AND PAS DOMAIN-RELATED"/>
    <property type="match status" value="1"/>
</dbReference>
<evidence type="ECO:0000256" key="1">
    <source>
        <dbReference type="ARBA" id="ARBA00000085"/>
    </source>
</evidence>
<dbReference type="FunFam" id="3.30.565.10:FF:000006">
    <property type="entry name" value="Sensor histidine kinase WalK"/>
    <property type="match status" value="1"/>
</dbReference>
<dbReference type="EMBL" id="SLWK01000006">
    <property type="protein sequence ID" value="TCO08050.1"/>
    <property type="molecule type" value="Genomic_DNA"/>
</dbReference>
<dbReference type="RefSeq" id="WP_132433934.1">
    <property type="nucleotide sequence ID" value="NZ_SLWK01000006.1"/>
</dbReference>
<name>A0A4R2GIL3_9BACT</name>
<evidence type="ECO:0000256" key="7">
    <source>
        <dbReference type="ARBA" id="ARBA00022777"/>
    </source>
</evidence>
<dbReference type="PANTHER" id="PTHR43047">
    <property type="entry name" value="TWO-COMPONENT HISTIDINE PROTEIN KINASE"/>
    <property type="match status" value="1"/>
</dbReference>
<dbReference type="PROSITE" id="PS50113">
    <property type="entry name" value="PAC"/>
    <property type="match status" value="2"/>
</dbReference>
<dbReference type="PROSITE" id="PS50839">
    <property type="entry name" value="CHASE"/>
    <property type="match status" value="1"/>
</dbReference>
<gene>
    <name evidence="17" type="ORF">EV194_106194</name>
</gene>
<proteinExistence type="predicted"/>
<dbReference type="SUPFAM" id="SSF55874">
    <property type="entry name" value="ATPase domain of HSP90 chaperone/DNA topoisomerase II/histidine kinase"/>
    <property type="match status" value="1"/>
</dbReference>
<evidence type="ECO:0000259" key="13">
    <source>
        <dbReference type="PROSITE" id="PS50110"/>
    </source>
</evidence>
<keyword evidence="7" id="KW-0418">Kinase</keyword>
<dbReference type="CDD" id="cd17546">
    <property type="entry name" value="REC_hyHK_CKI1_RcsC-like"/>
    <property type="match status" value="1"/>
</dbReference>
<dbReference type="Gene3D" id="3.30.450.350">
    <property type="entry name" value="CHASE domain"/>
    <property type="match status" value="1"/>
</dbReference>
<dbReference type="GO" id="GO:0016020">
    <property type="term" value="C:membrane"/>
    <property type="evidence" value="ECO:0007669"/>
    <property type="project" value="UniProtKB-SubCell"/>
</dbReference>
<dbReference type="InterPro" id="IPR001610">
    <property type="entry name" value="PAC"/>
</dbReference>
<protein>
    <recommendedName>
        <fullName evidence="3">histidine kinase</fullName>
        <ecNumber evidence="3">2.7.13.3</ecNumber>
    </recommendedName>
</protein>
<keyword evidence="9 11" id="KW-0472">Membrane</keyword>
<dbReference type="OrthoDB" id="9796457at2"/>
<feature type="transmembrane region" description="Helical" evidence="11">
    <location>
        <begin position="246"/>
        <end position="264"/>
    </location>
</feature>
<evidence type="ECO:0000256" key="8">
    <source>
        <dbReference type="ARBA" id="ARBA00022989"/>
    </source>
</evidence>
<feature type="transmembrane region" description="Helical" evidence="11">
    <location>
        <begin position="14"/>
        <end position="35"/>
    </location>
</feature>
<dbReference type="SUPFAM" id="SSF52172">
    <property type="entry name" value="CheY-like"/>
    <property type="match status" value="1"/>
</dbReference>
<keyword evidence="6 11" id="KW-0812">Transmembrane</keyword>
<dbReference type="InterPro" id="IPR013656">
    <property type="entry name" value="PAS_4"/>
</dbReference>
<dbReference type="InterPro" id="IPR042240">
    <property type="entry name" value="CHASE_sf"/>
</dbReference>
<feature type="domain" description="CHASE" evidence="16">
    <location>
        <begin position="372"/>
        <end position="471"/>
    </location>
</feature>
<evidence type="ECO:0000256" key="11">
    <source>
        <dbReference type="SAM" id="Phobius"/>
    </source>
</evidence>
<evidence type="ECO:0000259" key="15">
    <source>
        <dbReference type="PROSITE" id="PS50113"/>
    </source>
</evidence>
<feature type="domain" description="Response regulatory" evidence="13">
    <location>
        <begin position="1213"/>
        <end position="1326"/>
    </location>
</feature>
<dbReference type="InterPro" id="IPR000014">
    <property type="entry name" value="PAS"/>
</dbReference>
<dbReference type="SMART" id="SM01079">
    <property type="entry name" value="CHASE"/>
    <property type="match status" value="1"/>
</dbReference>
<dbReference type="CDD" id="cd00130">
    <property type="entry name" value="PAS"/>
    <property type="match status" value="2"/>
</dbReference>
<feature type="domain" description="PAC" evidence="15">
    <location>
        <begin position="656"/>
        <end position="708"/>
    </location>
</feature>
<dbReference type="PROSITE" id="PS50112">
    <property type="entry name" value="PAS"/>
    <property type="match status" value="1"/>
</dbReference>
<dbReference type="Proteomes" id="UP000295221">
    <property type="component" value="Unassembled WGS sequence"/>
</dbReference>
<dbReference type="Pfam" id="PF00512">
    <property type="entry name" value="HisKA"/>
    <property type="match status" value="1"/>
</dbReference>
<keyword evidence="4 10" id="KW-0597">Phosphoprotein</keyword>
<feature type="domain" description="PAC" evidence="15">
    <location>
        <begin position="901"/>
        <end position="953"/>
    </location>
</feature>
<dbReference type="SMART" id="SM00388">
    <property type="entry name" value="HisKA"/>
    <property type="match status" value="1"/>
</dbReference>
<feature type="domain" description="PAS" evidence="14">
    <location>
        <begin position="578"/>
        <end position="651"/>
    </location>
</feature>
<dbReference type="EC" id="2.7.13.3" evidence="3"/>
<dbReference type="SUPFAM" id="SSF55785">
    <property type="entry name" value="PYP-like sensor domain (PAS domain)"/>
    <property type="match status" value="3"/>
</dbReference>
<evidence type="ECO:0000259" key="12">
    <source>
        <dbReference type="PROSITE" id="PS50109"/>
    </source>
</evidence>
<dbReference type="InterPro" id="IPR003661">
    <property type="entry name" value="HisK_dim/P_dom"/>
</dbReference>